<dbReference type="Proteomes" id="UP000193467">
    <property type="component" value="Unassembled WGS sequence"/>
</dbReference>
<dbReference type="InParanoid" id="A0A1Y2EY39"/>
<feature type="region of interest" description="Disordered" evidence="1">
    <location>
        <begin position="1"/>
        <end position="103"/>
    </location>
</feature>
<proteinExistence type="predicted"/>
<organism evidence="2 3">
    <name type="scientific">Leucosporidium creatinivorum</name>
    <dbReference type="NCBI Taxonomy" id="106004"/>
    <lineage>
        <taxon>Eukaryota</taxon>
        <taxon>Fungi</taxon>
        <taxon>Dikarya</taxon>
        <taxon>Basidiomycota</taxon>
        <taxon>Pucciniomycotina</taxon>
        <taxon>Microbotryomycetes</taxon>
        <taxon>Leucosporidiales</taxon>
        <taxon>Leucosporidium</taxon>
    </lineage>
</organism>
<evidence type="ECO:0000313" key="2">
    <source>
        <dbReference type="EMBL" id="ORY76498.1"/>
    </source>
</evidence>
<sequence length="374" mass="40502">MTSPRKLSQRPSRAERALNRGSAYSSGSETSADGSRLMDNDMAPPAKRPRQQRDGGWLAEHEMAAASIHQPSGNPIKRALPSKKTYGKAAKSQAVESATPRLMKGMDSVPLDEIFATTKNQSSLPRRKPFTSDFTSEPIPATLANTENTPLSSPLTSPPSTQASRSSPLALAEHPPPPLIVVYPAAPPLQVALPSPTSSVPQEVVAEPVVAQLAPPSYATRSEWSRRKVEGRPGLRIIGKVPAVMTRKKKSVEKAGGGSAAQKQEKEEALVQLAEPFVRISLTVIIHDDPFATIAVSHSSSRFPIHPNRADRTPTRTSLLYAFNHTGSSILNIKLSSNVIAVPDEICAPFLDEEQARRSEWALEVWNGKAEWKV</sequence>
<feature type="region of interest" description="Disordered" evidence="1">
    <location>
        <begin position="117"/>
        <end position="172"/>
    </location>
</feature>
<gene>
    <name evidence="2" type="ORF">BCR35DRAFT_332762</name>
</gene>
<keyword evidence="3" id="KW-1185">Reference proteome</keyword>
<reference evidence="2 3" key="1">
    <citation type="submission" date="2016-07" db="EMBL/GenBank/DDBJ databases">
        <title>Pervasive Adenine N6-methylation of Active Genes in Fungi.</title>
        <authorList>
            <consortium name="DOE Joint Genome Institute"/>
            <person name="Mondo S.J."/>
            <person name="Dannebaum R.O."/>
            <person name="Kuo R.C."/>
            <person name="Labutti K."/>
            <person name="Haridas S."/>
            <person name="Kuo A."/>
            <person name="Salamov A."/>
            <person name="Ahrendt S.R."/>
            <person name="Lipzen A."/>
            <person name="Sullivan W."/>
            <person name="Andreopoulos W.B."/>
            <person name="Clum A."/>
            <person name="Lindquist E."/>
            <person name="Daum C."/>
            <person name="Ramamoorthy G.K."/>
            <person name="Gryganskyi A."/>
            <person name="Culley D."/>
            <person name="Magnuson J.K."/>
            <person name="James T.Y."/>
            <person name="O'Malley M.A."/>
            <person name="Stajich J.E."/>
            <person name="Spatafora J.W."/>
            <person name="Visel A."/>
            <person name="Grigoriev I.V."/>
        </authorList>
    </citation>
    <scope>NUCLEOTIDE SEQUENCE [LARGE SCALE GENOMIC DNA]</scope>
    <source>
        <strain evidence="2 3">62-1032</strain>
    </source>
</reference>
<feature type="compositionally biased region" description="Polar residues" evidence="1">
    <location>
        <begin position="22"/>
        <end position="33"/>
    </location>
</feature>
<evidence type="ECO:0000256" key="1">
    <source>
        <dbReference type="SAM" id="MobiDB-lite"/>
    </source>
</evidence>
<dbReference type="AlphaFoldDB" id="A0A1Y2EY39"/>
<protein>
    <submittedName>
        <fullName evidence="2">Uncharacterized protein</fullName>
    </submittedName>
</protein>
<evidence type="ECO:0000313" key="3">
    <source>
        <dbReference type="Proteomes" id="UP000193467"/>
    </source>
</evidence>
<accession>A0A1Y2EY39</accession>
<feature type="compositionally biased region" description="Polar residues" evidence="1">
    <location>
        <begin position="1"/>
        <end position="11"/>
    </location>
</feature>
<dbReference type="EMBL" id="MCGR01000034">
    <property type="protein sequence ID" value="ORY76498.1"/>
    <property type="molecule type" value="Genomic_DNA"/>
</dbReference>
<name>A0A1Y2EY39_9BASI</name>
<comment type="caution">
    <text evidence="2">The sequence shown here is derived from an EMBL/GenBank/DDBJ whole genome shotgun (WGS) entry which is preliminary data.</text>
</comment>
<feature type="compositionally biased region" description="Low complexity" evidence="1">
    <location>
        <begin position="149"/>
        <end position="161"/>
    </location>
</feature>